<dbReference type="EMBL" id="CADCTH010000328">
    <property type="protein sequence ID" value="CAA9262686.1"/>
    <property type="molecule type" value="Genomic_DNA"/>
</dbReference>
<dbReference type="PROSITE" id="PS00012">
    <property type="entry name" value="PHOSPHOPANTETHEINE"/>
    <property type="match status" value="1"/>
</dbReference>
<evidence type="ECO:0000313" key="5">
    <source>
        <dbReference type="EMBL" id="CAA9262686.1"/>
    </source>
</evidence>
<dbReference type="GO" id="GO:0031177">
    <property type="term" value="F:phosphopantetheine binding"/>
    <property type="evidence" value="ECO:0007669"/>
    <property type="project" value="InterPro"/>
</dbReference>
<dbReference type="PANTHER" id="PTHR45527:SF1">
    <property type="entry name" value="FATTY ACID SYNTHASE"/>
    <property type="match status" value="1"/>
</dbReference>
<dbReference type="GO" id="GO:0003824">
    <property type="term" value="F:catalytic activity"/>
    <property type="evidence" value="ECO:0007669"/>
    <property type="project" value="InterPro"/>
</dbReference>
<feature type="domain" description="Carrier" evidence="4">
    <location>
        <begin position="992"/>
        <end position="1066"/>
    </location>
</feature>
<proteinExistence type="predicted"/>
<dbReference type="Gene3D" id="2.30.38.10">
    <property type="entry name" value="Luciferase, Domain 3"/>
    <property type="match status" value="1"/>
</dbReference>
<dbReference type="InterPro" id="IPR023213">
    <property type="entry name" value="CAT-like_dom_sf"/>
</dbReference>
<dbReference type="Gene3D" id="3.30.559.10">
    <property type="entry name" value="Chloramphenicol acetyltransferase-like domain"/>
    <property type="match status" value="2"/>
</dbReference>
<dbReference type="AlphaFoldDB" id="A0A6J4IUV5"/>
<feature type="non-terminal residue" evidence="5">
    <location>
        <position position="1217"/>
    </location>
</feature>
<reference evidence="5" key="1">
    <citation type="submission" date="2020-02" db="EMBL/GenBank/DDBJ databases">
        <authorList>
            <person name="Meier V. D."/>
        </authorList>
    </citation>
    <scope>NUCLEOTIDE SEQUENCE</scope>
    <source>
        <strain evidence="5">AVDCRST_MAG54</strain>
    </source>
</reference>
<dbReference type="Gene3D" id="3.30.300.30">
    <property type="match status" value="1"/>
</dbReference>
<organism evidence="5">
    <name type="scientific">uncultured Actinomycetospora sp</name>
    <dbReference type="NCBI Taxonomy" id="1135996"/>
    <lineage>
        <taxon>Bacteria</taxon>
        <taxon>Bacillati</taxon>
        <taxon>Actinomycetota</taxon>
        <taxon>Actinomycetes</taxon>
        <taxon>Pseudonocardiales</taxon>
        <taxon>Pseudonocardiaceae</taxon>
        <taxon>Actinomycetospora</taxon>
        <taxon>environmental samples</taxon>
    </lineage>
</organism>
<dbReference type="PROSITE" id="PS00455">
    <property type="entry name" value="AMP_BINDING"/>
    <property type="match status" value="1"/>
</dbReference>
<dbReference type="GO" id="GO:0008610">
    <property type="term" value="P:lipid biosynthetic process"/>
    <property type="evidence" value="ECO:0007669"/>
    <property type="project" value="UniProtKB-ARBA"/>
</dbReference>
<accession>A0A6J4IUV5</accession>
<dbReference type="InterPro" id="IPR025110">
    <property type="entry name" value="AMP-bd_C"/>
</dbReference>
<dbReference type="SUPFAM" id="SSF52777">
    <property type="entry name" value="CoA-dependent acyltransferases"/>
    <property type="match status" value="3"/>
</dbReference>
<dbReference type="InterPro" id="IPR001242">
    <property type="entry name" value="Condensation_dom"/>
</dbReference>
<dbReference type="InterPro" id="IPR036736">
    <property type="entry name" value="ACP-like_sf"/>
</dbReference>
<dbReference type="NCBIfam" id="TIGR01733">
    <property type="entry name" value="AA-adenyl-dom"/>
    <property type="match status" value="1"/>
</dbReference>
<dbReference type="InterPro" id="IPR020845">
    <property type="entry name" value="AMP-binding_CS"/>
</dbReference>
<keyword evidence="2" id="KW-0596">Phosphopantetheine</keyword>
<dbReference type="Pfam" id="PF13193">
    <property type="entry name" value="AMP-binding_C"/>
    <property type="match status" value="1"/>
</dbReference>
<evidence type="ECO:0000256" key="3">
    <source>
        <dbReference type="ARBA" id="ARBA00022553"/>
    </source>
</evidence>
<dbReference type="InterPro" id="IPR000873">
    <property type="entry name" value="AMP-dep_synth/lig_dom"/>
</dbReference>
<gene>
    <name evidence="5" type="ORF">AVDCRST_MAG54-2559</name>
</gene>
<keyword evidence="3" id="KW-0597">Phosphoprotein</keyword>
<dbReference type="GO" id="GO:0043041">
    <property type="term" value="P:amino acid activation for nonribosomal peptide biosynthetic process"/>
    <property type="evidence" value="ECO:0007669"/>
    <property type="project" value="TreeGrafter"/>
</dbReference>
<dbReference type="FunFam" id="1.10.1200.10:FF:000005">
    <property type="entry name" value="Nonribosomal peptide synthetase 1"/>
    <property type="match status" value="1"/>
</dbReference>
<dbReference type="InterPro" id="IPR020806">
    <property type="entry name" value="PKS_PP-bd"/>
</dbReference>
<dbReference type="GO" id="GO:0005829">
    <property type="term" value="C:cytosol"/>
    <property type="evidence" value="ECO:0007669"/>
    <property type="project" value="TreeGrafter"/>
</dbReference>
<dbReference type="Gene3D" id="3.30.559.30">
    <property type="entry name" value="Nonribosomal peptide synthetase, condensation domain"/>
    <property type="match status" value="1"/>
</dbReference>
<dbReference type="Gene3D" id="3.40.50.980">
    <property type="match status" value="2"/>
</dbReference>
<dbReference type="PROSITE" id="PS50075">
    <property type="entry name" value="CARRIER"/>
    <property type="match status" value="1"/>
</dbReference>
<dbReference type="Pfam" id="PF00668">
    <property type="entry name" value="Condensation"/>
    <property type="match status" value="1"/>
</dbReference>
<dbReference type="SMART" id="SM00823">
    <property type="entry name" value="PKS_PP"/>
    <property type="match status" value="1"/>
</dbReference>
<comment type="cofactor">
    <cofactor evidence="1">
        <name>pantetheine 4'-phosphate</name>
        <dbReference type="ChEBI" id="CHEBI:47942"/>
    </cofactor>
</comment>
<evidence type="ECO:0000256" key="2">
    <source>
        <dbReference type="ARBA" id="ARBA00022450"/>
    </source>
</evidence>
<dbReference type="PANTHER" id="PTHR45527">
    <property type="entry name" value="NONRIBOSOMAL PEPTIDE SYNTHETASE"/>
    <property type="match status" value="1"/>
</dbReference>
<sequence>MTSTRDAAASGPAVADVLPLSPLQEGLLFLARWAAGDDGADGRAGVDPYTIQLQLDGHGLRPERLHKALDAVLARRDELRAAIRDRKRGSPVAVVPEAASTPWSETDAADDAAVEKACEAERVRPFALGRPPLVRALLIRRPDGRWRLAITLHHLVVDGWSLGPLVTELLDHAEGREPAGEAVPYRRYLEWLGAQDTAAMAQRFADDLAGLDERTLLAPAPTADESAPADLPAAVETALDGALGDGLAALARARGVTTATVLSVVWGVVLARLTGRDDVVFGTTVSGRPPEVAGVEAILGLFVNTVPVRVRLRRGRRSGAELDHRGRETVGELLDRVQGEQAARWPDHQAGLAEIQRRAGIGELFDTLLVVENVGLDPSALARLAPDLGVDHVGIRDATHYPVSVVALPAHGDEPARLRLVHRAERIGDADARALLAGVERVLRAVVADPDRAVDDLDVLDDAERHHLVVELNDTRAEVGPRTWPAMFDAALDAAGPDSTALVHGDERLTWGELAERSGRLARALVEAGAGRDRVVAVSLPRSAELFVALVAVLPAGAAFLALDPDYPPDRLASMLDDADPEALVVGADLTVDVPRFAVDARPEDDTRALPAPHPLDAAYLVYTSGSTGRPKGVVVPHTGVADLVATARHTLGVAPSSRISHFASVSFDLAVFEMSMALCVGGTLVVVPSELRAPDAELVAYLVGHGVTHAALPPSVSGALPPEVELPEDMTLLVGTEAVPPELVARWAPGRTLVNAYGPTEVTVNATFGDLSGRAGAEAVATHHAASIGVPDANGRAYVLDRRLRPVAAGVVGELYLAGAGLARGYRGRPDLTAERFVADPFGALFGEPGARMYRTGDLVRRRPATTRDGAPDPWPEQLEYLGRADDQVSLRGFRVELGEVPGVLAADPSVGQAVAVVRRDGPSARLVAYVTPGAGIPDPVALRARAAAALPEHMVPGDVVVLDAFPLTVNNKIDRDRLPAPERAAAGGRAPESEAEQALTAVVAEVLGLDEVGVEDDFFALGGDSIVSIQLVSRARRAGWTITPRQIFEARTAAGLAAVAVPVGGRAVAAPVDGTGRVPLTPIQRWLLARPGPIRTYHQRVVLAVPSGTDPRPALQAVLDTHDLLRARLVDGALEVPATGSVRAEDVVERIEGDLEAVAAGTAQRLDPRAGRMVAASWTGDRLVLAVHHLVVDGVSWPILAGDVAAAAQGSALEP</sequence>
<evidence type="ECO:0000259" key="4">
    <source>
        <dbReference type="PROSITE" id="PS50075"/>
    </source>
</evidence>
<dbReference type="Pfam" id="PF00501">
    <property type="entry name" value="AMP-binding"/>
    <property type="match status" value="1"/>
</dbReference>
<evidence type="ECO:0000256" key="1">
    <source>
        <dbReference type="ARBA" id="ARBA00001957"/>
    </source>
</evidence>
<dbReference type="InterPro" id="IPR010071">
    <property type="entry name" value="AA_adenyl_dom"/>
</dbReference>
<dbReference type="Gene3D" id="1.10.1200.10">
    <property type="entry name" value="ACP-like"/>
    <property type="match status" value="1"/>
</dbReference>
<dbReference type="Pfam" id="PF00550">
    <property type="entry name" value="PP-binding"/>
    <property type="match status" value="1"/>
</dbReference>
<dbReference type="InterPro" id="IPR009081">
    <property type="entry name" value="PP-bd_ACP"/>
</dbReference>
<dbReference type="InterPro" id="IPR006162">
    <property type="entry name" value="Ppantetheine_attach_site"/>
</dbReference>
<name>A0A6J4IUV5_9PSEU</name>
<dbReference type="GO" id="GO:0044550">
    <property type="term" value="P:secondary metabolite biosynthetic process"/>
    <property type="evidence" value="ECO:0007669"/>
    <property type="project" value="TreeGrafter"/>
</dbReference>
<dbReference type="SUPFAM" id="SSF56801">
    <property type="entry name" value="Acetyl-CoA synthetase-like"/>
    <property type="match status" value="1"/>
</dbReference>
<protein>
    <submittedName>
        <fullName evidence="5">Polyketide synthase modules and related proteins</fullName>
    </submittedName>
</protein>
<dbReference type="InterPro" id="IPR045851">
    <property type="entry name" value="AMP-bd_C_sf"/>
</dbReference>
<dbReference type="SUPFAM" id="SSF47336">
    <property type="entry name" value="ACP-like"/>
    <property type="match status" value="1"/>
</dbReference>